<organism evidence="1">
    <name type="scientific">uncultured Caudovirales phage</name>
    <dbReference type="NCBI Taxonomy" id="2100421"/>
    <lineage>
        <taxon>Viruses</taxon>
        <taxon>Duplodnaviria</taxon>
        <taxon>Heunggongvirae</taxon>
        <taxon>Uroviricota</taxon>
        <taxon>Caudoviricetes</taxon>
        <taxon>Peduoviridae</taxon>
        <taxon>Maltschvirus</taxon>
        <taxon>Maltschvirus maltsch</taxon>
    </lineage>
</organism>
<dbReference type="EMBL" id="LR796362">
    <property type="protein sequence ID" value="CAB4139203.1"/>
    <property type="molecule type" value="Genomic_DNA"/>
</dbReference>
<gene>
    <name evidence="1" type="ORF">UFOVP350_49</name>
</gene>
<proteinExistence type="predicted"/>
<protein>
    <submittedName>
        <fullName evidence="1">Uncharacterized protein</fullName>
    </submittedName>
</protein>
<evidence type="ECO:0000313" key="1">
    <source>
        <dbReference type="EMBL" id="CAB4139203.1"/>
    </source>
</evidence>
<accession>A0A6J5M143</accession>
<name>A0A6J5M143_9CAUD</name>
<reference evidence="1" key="1">
    <citation type="submission" date="2020-04" db="EMBL/GenBank/DDBJ databases">
        <authorList>
            <person name="Chiriac C."/>
            <person name="Salcher M."/>
            <person name="Ghai R."/>
            <person name="Kavagutti S V."/>
        </authorList>
    </citation>
    <scope>NUCLEOTIDE SEQUENCE</scope>
</reference>
<sequence>MRREVRLTIVRDGVEMPLVTPAGLQINVEEHESAFDLEKAVKGGYTAGFGIPVAGNEAALDYQHILAVKYNYVLFSANMYEGDVLLYRGTLAIEESSFSIRGSRYDANFIVDEYSTLVDGKTLQDALGDEGFTFESADQEDIRDEVTAIAEDEPDDVPWRLPPYRNEKQFDGAEDLEGVYKGIVNTWLPGSDRYEWNEYGQADAYLAPWMNLVYVLRKCFTFIGYHVTGDALENAWMKKQLIWGNYTLDDIQAAGFVQLKKTASTTLSGYTWQSLPAEELISDFTQTQIATTGATPYPVASAMTRWIRIVMKTGASTATSLHFGKASAPGIEFIVENPLANTTYQVVFPVTYTGSEVYDGIVIRPFGGDITILPGTIIEWHDDGASLWNKWPQEFKYADCVPAMNISTFLTAVKSVFGLRFDVNSLNKSVRIEVCDDLWDDYDRAEPEMGEEYRIKPRRPNRLNVRWNNEVFDFTPFDTVETVPHSGRLGFAPAISNDLVLVQNEGELYQGAVDNPVGRPNTPAVIGPEDGEPEDVVLKMTLPQMRRLAAYDGEPEKKWLLPVFDQKGSTDLPKVGRNNWPLVFMTYYGIVEDALYLATPKYPMASPYNLLPDGTEIPDSESFDLNAENSILNRQRRMLATLAQNRTVEVMAYDSPARRVKPGMWLMYRNNPWLVKRTEVVRGDDGPVKVEMVPWVGT</sequence>